<reference evidence="11" key="1">
    <citation type="journal article" date="2018" name="Parasitol Open">
        <title>The mitochondrial genomes of the mesozoans Intoshia linei, Dicyema sp. and Dicyema japonicum.</title>
        <authorList>
            <person name="Robertson H.E."/>
            <person name="Schiffer P.H."/>
            <person name="Telford M.J."/>
        </authorList>
    </citation>
    <scope>NUCLEOTIDE SEQUENCE</scope>
</reference>
<feature type="transmembrane region" description="Helical" evidence="9">
    <location>
        <begin position="40"/>
        <end position="62"/>
    </location>
</feature>
<comment type="function">
    <text evidence="8">Component of the cytochrome c oxidase, the last enzyme in the mitochondrial electron transport chain which drives oxidative phosphorylation. The respiratory chain contains 3 multisubunit complexes succinate dehydrogenase (complex II, CII), ubiquinol-cytochrome c oxidoreductase (cytochrome b-c1 complex, complex III, CIII) and cytochrome c oxidase (complex IV, CIV), that cooperate to transfer electrons derived from NADH and succinate to molecular oxygen, creating an electrochemical gradient over the inner membrane that drives transmembrane transport and the ATP synthase. Cytochrome c oxidase is the component of the respiratory chain that catalyzes the reduction of oxygen to water. Electrons originating from reduced cytochrome c in the intermembrane space (IMS) are transferred via the dinuclear copper A center (CU(A)) of subunit 2 and heme A of subunit 1 to the active site in subunit 1, a binuclear center (BNC) formed by heme A3 and copper B (CU(B)). The BNC reduces molecular oxygen to 2 water molecules using 4 electrons from cytochrome c in the IMS and 4 protons from the mitochondrial matrix.</text>
</comment>
<dbReference type="SUPFAM" id="SSF81452">
    <property type="entry name" value="Cytochrome c oxidase subunit III-like"/>
    <property type="match status" value="1"/>
</dbReference>
<evidence type="ECO:0000256" key="9">
    <source>
        <dbReference type="SAM" id="Phobius"/>
    </source>
</evidence>
<dbReference type="GO" id="GO:0019646">
    <property type="term" value="P:aerobic electron transport chain"/>
    <property type="evidence" value="ECO:0007669"/>
    <property type="project" value="InterPro"/>
</dbReference>
<dbReference type="Gene3D" id="1.10.287.70">
    <property type="match status" value="1"/>
</dbReference>
<dbReference type="InterPro" id="IPR000298">
    <property type="entry name" value="Cyt_c_oxidase-like_su3"/>
</dbReference>
<sequence length="256" mass="28524">MFLSRSYLEIGSSWIPFVMSVSLTSLLLSTGNYLSALDSFVGMPVMFYTSLLSFLYVLLFWIRDALRDYVVGVCPSSYTSLSLLFVAIVIFSEVMVFFAVFWVLFWFALIPNVWNGLTWPVVGVSWLDAFGLPLFGTTLLLTSAVFVTWSHGSSSSSSSKSSLLTAILLGIVFLVVQISEYHSLTYVISSSTYGAIFFVSTGLHGLHVLVGIILLALALLRLMVSHVVVMEGSIWYWHFVDYVWLLLFSSAYLLVS</sequence>
<evidence type="ECO:0000313" key="11">
    <source>
        <dbReference type="EMBL" id="AXP85244.1"/>
    </source>
</evidence>
<evidence type="ECO:0000259" key="10">
    <source>
        <dbReference type="PROSITE" id="PS50253"/>
    </source>
</evidence>
<evidence type="ECO:0000256" key="7">
    <source>
        <dbReference type="ARBA" id="ARBA00023136"/>
    </source>
</evidence>
<dbReference type="Gene3D" id="1.20.120.80">
    <property type="entry name" value="Cytochrome c oxidase, subunit III, four-helix bundle"/>
    <property type="match status" value="1"/>
</dbReference>
<feature type="transmembrane region" description="Helical" evidence="9">
    <location>
        <begin position="83"/>
        <end position="109"/>
    </location>
</feature>
<dbReference type="Pfam" id="PF00510">
    <property type="entry name" value="COX3"/>
    <property type="match status" value="1"/>
</dbReference>
<dbReference type="InterPro" id="IPR013833">
    <property type="entry name" value="Cyt_c_oxidase_su3_a-hlx"/>
</dbReference>
<dbReference type="GO" id="GO:0004129">
    <property type="term" value="F:cytochrome-c oxidase activity"/>
    <property type="evidence" value="ECO:0007669"/>
    <property type="project" value="InterPro"/>
</dbReference>
<dbReference type="InterPro" id="IPR024791">
    <property type="entry name" value="Cyt_c/ubiquinol_Oxase_su3"/>
</dbReference>
<dbReference type="CDD" id="cd01665">
    <property type="entry name" value="Cyt_c_Oxidase_III"/>
    <property type="match status" value="1"/>
</dbReference>
<comment type="similarity">
    <text evidence="2 8">Belongs to the cytochrome c oxidase subunit 3 family.</text>
</comment>
<name>A0A3G1SBZ6_9BILA</name>
<feature type="transmembrane region" description="Helical" evidence="9">
    <location>
        <begin position="235"/>
        <end position="255"/>
    </location>
</feature>
<dbReference type="PANTHER" id="PTHR11403:SF7">
    <property type="entry name" value="CYTOCHROME C OXIDASE SUBUNIT 3"/>
    <property type="match status" value="1"/>
</dbReference>
<evidence type="ECO:0000256" key="5">
    <source>
        <dbReference type="ARBA" id="ARBA00022967"/>
    </source>
</evidence>
<feature type="transmembrane region" description="Helical" evidence="9">
    <location>
        <begin position="7"/>
        <end position="28"/>
    </location>
</feature>
<gene>
    <name evidence="11" type="primary">cox3</name>
</gene>
<dbReference type="InterPro" id="IPR033945">
    <property type="entry name" value="Cyt_c_oxase_su3_dom"/>
</dbReference>
<protein>
    <recommendedName>
        <fullName evidence="3 8">Cytochrome c oxidase subunit 3</fullName>
    </recommendedName>
</protein>
<geneLocation type="mitochondrion" evidence="11"/>
<dbReference type="PANTHER" id="PTHR11403">
    <property type="entry name" value="CYTOCHROME C OXIDASE SUBUNIT III"/>
    <property type="match status" value="1"/>
</dbReference>
<feature type="transmembrane region" description="Helical" evidence="9">
    <location>
        <begin position="161"/>
        <end position="178"/>
    </location>
</feature>
<proteinExistence type="inferred from homology"/>
<keyword evidence="5" id="KW-1278">Translocase</keyword>
<evidence type="ECO:0000256" key="1">
    <source>
        <dbReference type="ARBA" id="ARBA00004141"/>
    </source>
</evidence>
<evidence type="ECO:0000256" key="4">
    <source>
        <dbReference type="ARBA" id="ARBA00022692"/>
    </source>
</evidence>
<keyword evidence="7 9" id="KW-0472">Membrane</keyword>
<dbReference type="GO" id="GO:0016020">
    <property type="term" value="C:membrane"/>
    <property type="evidence" value="ECO:0007669"/>
    <property type="project" value="UniProtKB-SubCell"/>
</dbReference>
<keyword evidence="6 9" id="KW-1133">Transmembrane helix</keyword>
<dbReference type="AlphaFoldDB" id="A0A3G1SBZ6"/>
<keyword evidence="8 11" id="KW-0496">Mitochondrion</keyword>
<dbReference type="EMBL" id="MG839522">
    <property type="protein sequence ID" value="AXP85244.1"/>
    <property type="molecule type" value="Genomic_DNA"/>
</dbReference>
<keyword evidence="4 8" id="KW-0812">Transmembrane</keyword>
<evidence type="ECO:0000256" key="3">
    <source>
        <dbReference type="ARBA" id="ARBA00015944"/>
    </source>
</evidence>
<organism evidence="11">
    <name type="scientific">Dicyema sp</name>
    <dbReference type="NCBI Taxonomy" id="48272"/>
    <lineage>
        <taxon>Eukaryota</taxon>
        <taxon>Metazoa</taxon>
        <taxon>Spiralia</taxon>
        <taxon>Lophotrochozoa</taxon>
        <taxon>Mesozoa</taxon>
        <taxon>Dicyemida</taxon>
        <taxon>Rhombozoa</taxon>
        <taxon>Dicyemidae</taxon>
        <taxon>Dicyema</taxon>
    </lineage>
</organism>
<dbReference type="PROSITE" id="PS50253">
    <property type="entry name" value="COX3"/>
    <property type="match status" value="1"/>
</dbReference>
<comment type="subcellular location">
    <subcellularLocation>
        <location evidence="1">Membrane</location>
        <topology evidence="1">Multi-pass membrane protein</topology>
    </subcellularLocation>
</comment>
<feature type="domain" description="Heme-copper oxidase subunit III family profile" evidence="10">
    <location>
        <begin position="3"/>
        <end position="256"/>
    </location>
</feature>
<dbReference type="InterPro" id="IPR035973">
    <property type="entry name" value="Cyt_c_oxidase_su3-like_sf"/>
</dbReference>
<evidence type="ECO:0000256" key="6">
    <source>
        <dbReference type="ARBA" id="ARBA00022989"/>
    </source>
</evidence>
<feature type="transmembrane region" description="Helical" evidence="9">
    <location>
        <begin position="129"/>
        <end position="149"/>
    </location>
</feature>
<evidence type="ECO:0000256" key="8">
    <source>
        <dbReference type="RuleBase" id="RU003375"/>
    </source>
</evidence>
<evidence type="ECO:0000256" key="2">
    <source>
        <dbReference type="ARBA" id="ARBA00010581"/>
    </source>
</evidence>
<accession>A0A3G1SBZ6</accession>